<gene>
    <name evidence="3" type="ORF">KJ970_03380</name>
</gene>
<accession>A0A948RS13</accession>
<dbReference type="EMBL" id="JAHJDP010000020">
    <property type="protein sequence ID" value="MBU2689943.1"/>
    <property type="molecule type" value="Genomic_DNA"/>
</dbReference>
<evidence type="ECO:0000313" key="4">
    <source>
        <dbReference type="Proteomes" id="UP000777784"/>
    </source>
</evidence>
<feature type="domain" description="Gingipain" evidence="1">
    <location>
        <begin position="374"/>
        <end position="721"/>
    </location>
</feature>
<dbReference type="GO" id="GO:0006508">
    <property type="term" value="P:proteolysis"/>
    <property type="evidence" value="ECO:0007669"/>
    <property type="project" value="InterPro"/>
</dbReference>
<dbReference type="Proteomes" id="UP000777784">
    <property type="component" value="Unassembled WGS sequence"/>
</dbReference>
<organism evidence="3 4">
    <name type="scientific">Eiseniibacteriota bacterium</name>
    <dbReference type="NCBI Taxonomy" id="2212470"/>
    <lineage>
        <taxon>Bacteria</taxon>
        <taxon>Candidatus Eiseniibacteriota</taxon>
    </lineage>
</organism>
<protein>
    <submittedName>
        <fullName evidence="3">T9SS type A sorting domain-containing protein</fullName>
    </submittedName>
</protein>
<evidence type="ECO:0000259" key="1">
    <source>
        <dbReference type="Pfam" id="PF01364"/>
    </source>
</evidence>
<dbReference type="NCBIfam" id="TIGR04183">
    <property type="entry name" value="Por_Secre_tail"/>
    <property type="match status" value="1"/>
</dbReference>
<dbReference type="Pfam" id="PF13860">
    <property type="entry name" value="FlgD_ig"/>
    <property type="match status" value="1"/>
</dbReference>
<dbReference type="InterPro" id="IPR025965">
    <property type="entry name" value="FlgD/Vpr_Ig-like"/>
</dbReference>
<comment type="caution">
    <text evidence="3">The sequence shown here is derived from an EMBL/GenBank/DDBJ whole genome shotgun (WGS) entry which is preliminary data.</text>
</comment>
<reference evidence="3" key="1">
    <citation type="submission" date="2021-05" db="EMBL/GenBank/DDBJ databases">
        <title>Energy efficiency and biological interactions define the core microbiome of deep oligotrophic groundwater.</title>
        <authorList>
            <person name="Mehrshad M."/>
            <person name="Lopez-Fernandez M."/>
            <person name="Bell E."/>
            <person name="Bernier-Latmani R."/>
            <person name="Bertilsson S."/>
            <person name="Dopson M."/>
        </authorList>
    </citation>
    <scope>NUCLEOTIDE SEQUENCE</scope>
    <source>
        <strain evidence="3">Modern_marine.mb.64</strain>
    </source>
</reference>
<proteinExistence type="predicted"/>
<dbReference type="InterPro" id="IPR001769">
    <property type="entry name" value="Gingipain"/>
</dbReference>
<sequence>MYWWAVASHAYMSDGIGHFQACYSSACPPISGCDALIKIVGTCYGNESSDNVAVVWGGLDGNDGIPRRVLGEAIKHVPNPSNFQLVGDHKKTAAPAFKHVDGEWNNSVPWDGLEIRFTCDTHLNTSMNAEDVLQIPGNIFYVDGAVWEGDTVIVANVKPLSGQFGSEVLRVLSSEVVSQNNSHLHLDGDGRDGPNDYRMRLIHGDDPAADVGGIRVEDGRFYFRPVTEHETAGYLIQSKAGDSWTTVAELEPGVGERSHPVGGGEYRLVEVETSGNEIIHSIAKAEDIPTIEPQIEPGLEEMRSLIQEKLLAGPPSDWFSGQHTMSGEKLGIICWEPLVMDYQYLADVLSGWYGVETTVIGVPGPNLVTFEGVKAVIAGLYGDGVRYALLGGDWSDWEYFAVNGPYTSETWVDTWAPILQDYYNSGFPEYGDPDNAIIPARVLADPRPRGQNMSWHRPYLEEGDMFSYGDVDDDGLPDVAVGRLPFTTNEQVLGYVWKAIYYIDVGGWGYDEPYTTSWYIGDLDHDQPGEGQFSLEVAEQLQAAFPTGTTIFPPLYESQYGGWDRIQAAVDLWNYQNELVMFVGTLSNRSRPADFFKLPLFTMDLIWSGSWTPVVLGLSCGIGDFARTMDPYYGIPVFERKLGTWDKGAVAEIGPSTGTWQQGNLVVGLAIVQFIMEDPSRPLGESVRLALRYVLENADPEEDSDVILTARSYQFHGLPLLPLNHINYVVGVNDRGGSQLKLALNQNIPNPFNPRTSIGFSLTAPGLVDMSVVDVSGRVVRTLVEGQQEAGQHIVIWDGRTNSGHEVSSGVYFLRMTAEGRLLKRMMHLLK</sequence>
<dbReference type="SUPFAM" id="SSF52129">
    <property type="entry name" value="Caspase-like"/>
    <property type="match status" value="1"/>
</dbReference>
<name>A0A948RS13_UNCEI</name>
<dbReference type="AlphaFoldDB" id="A0A948RS13"/>
<dbReference type="InterPro" id="IPR026444">
    <property type="entry name" value="Secre_tail"/>
</dbReference>
<evidence type="ECO:0000259" key="2">
    <source>
        <dbReference type="Pfam" id="PF13860"/>
    </source>
</evidence>
<evidence type="ECO:0000313" key="3">
    <source>
        <dbReference type="EMBL" id="MBU2689943.1"/>
    </source>
</evidence>
<dbReference type="GO" id="GO:0008234">
    <property type="term" value="F:cysteine-type peptidase activity"/>
    <property type="evidence" value="ECO:0007669"/>
    <property type="project" value="InterPro"/>
</dbReference>
<dbReference type="Pfam" id="PF01364">
    <property type="entry name" value="Peptidase_C25"/>
    <property type="match status" value="1"/>
</dbReference>
<feature type="domain" description="FlgD/Vpr Ig-like" evidence="2">
    <location>
        <begin position="768"/>
        <end position="819"/>
    </location>
</feature>
<dbReference type="Gene3D" id="2.60.40.4070">
    <property type="match status" value="1"/>
</dbReference>
<dbReference type="InterPro" id="IPR029030">
    <property type="entry name" value="Caspase-like_dom_sf"/>
</dbReference>